<name>A0A2N0ANP0_9LEPT</name>
<dbReference type="Gene3D" id="3.40.50.1580">
    <property type="entry name" value="Nucleoside phosphorylase domain"/>
    <property type="match status" value="1"/>
</dbReference>
<dbReference type="RefSeq" id="WP_100742715.1">
    <property type="nucleotide sequence ID" value="NZ_NPDW01000001.1"/>
</dbReference>
<reference evidence="1 2" key="1">
    <citation type="submission" date="2017-07" db="EMBL/GenBank/DDBJ databases">
        <title>Leptospira spp. isolated from tropical soils.</title>
        <authorList>
            <person name="Thibeaux R."/>
            <person name="Iraola G."/>
            <person name="Ferres I."/>
            <person name="Bierque E."/>
            <person name="Girault D."/>
            <person name="Soupe-Gilbert M.-E."/>
            <person name="Picardeau M."/>
            <person name="Goarant C."/>
        </authorList>
    </citation>
    <scope>NUCLEOTIDE SEQUENCE [LARGE SCALE GENOMIC DNA]</scope>
    <source>
        <strain evidence="1 2">FH2-B-A1</strain>
    </source>
</reference>
<evidence type="ECO:0000313" key="1">
    <source>
        <dbReference type="EMBL" id="PJZ85801.1"/>
    </source>
</evidence>
<protein>
    <submittedName>
        <fullName evidence="1">Phosphorylase</fullName>
    </submittedName>
</protein>
<dbReference type="SUPFAM" id="SSF53167">
    <property type="entry name" value="Purine and uridine phosphorylases"/>
    <property type="match status" value="1"/>
</dbReference>
<comment type="caution">
    <text evidence="1">The sequence shown here is derived from an EMBL/GenBank/DDBJ whole genome shotgun (WGS) entry which is preliminary data.</text>
</comment>
<dbReference type="OrthoDB" id="341163at2"/>
<sequence length="198" mass="22015">MLHFNPKQTLVTGAFIGEIDLLKASGKFPHLDVMGIGNLESAVQLSEYLSKNSNIRHIVFFGSCGAYEWSGITIGSFISPNRVYSKEISHALKISKQIPESPEFYEMVPDKSLQTVACNAPTTITLIDLKHPPEEPWKNLEIENLELFGISKVAKKFSVTVTAYLAVTNLVGPNGSNDWAKNWKHLSHSLQNKILFIS</sequence>
<organism evidence="1 2">
    <name type="scientific">Leptospira harrisiae</name>
    <dbReference type="NCBI Taxonomy" id="2023189"/>
    <lineage>
        <taxon>Bacteria</taxon>
        <taxon>Pseudomonadati</taxon>
        <taxon>Spirochaetota</taxon>
        <taxon>Spirochaetia</taxon>
        <taxon>Leptospirales</taxon>
        <taxon>Leptospiraceae</taxon>
        <taxon>Leptospira</taxon>
    </lineage>
</organism>
<accession>A0A2N0ANP0</accession>
<dbReference type="EMBL" id="NPDX01000001">
    <property type="protein sequence ID" value="PJZ85801.1"/>
    <property type="molecule type" value="Genomic_DNA"/>
</dbReference>
<proteinExistence type="predicted"/>
<keyword evidence="2" id="KW-1185">Reference proteome</keyword>
<gene>
    <name evidence="1" type="ORF">CH364_06290</name>
</gene>
<dbReference type="GO" id="GO:0003824">
    <property type="term" value="F:catalytic activity"/>
    <property type="evidence" value="ECO:0007669"/>
    <property type="project" value="InterPro"/>
</dbReference>
<dbReference type="GO" id="GO:0009116">
    <property type="term" value="P:nucleoside metabolic process"/>
    <property type="evidence" value="ECO:0007669"/>
    <property type="project" value="InterPro"/>
</dbReference>
<evidence type="ECO:0000313" key="2">
    <source>
        <dbReference type="Proteomes" id="UP000232145"/>
    </source>
</evidence>
<dbReference type="Proteomes" id="UP000232145">
    <property type="component" value="Unassembled WGS sequence"/>
</dbReference>
<dbReference type="InterPro" id="IPR035994">
    <property type="entry name" value="Nucleoside_phosphorylase_sf"/>
</dbReference>
<dbReference type="AlphaFoldDB" id="A0A2N0ANP0"/>